<dbReference type="InterPro" id="IPR003594">
    <property type="entry name" value="HATPase_dom"/>
</dbReference>
<dbReference type="InterPro" id="IPR050267">
    <property type="entry name" value="Anti-sigma-factor_SerPK"/>
</dbReference>
<comment type="caution">
    <text evidence="3">The sequence shown here is derived from an EMBL/GenBank/DDBJ whole genome shotgun (WGS) entry which is preliminary data.</text>
</comment>
<reference evidence="4" key="1">
    <citation type="journal article" date="2019" name="Int. J. Syst. Evol. Microbiol.">
        <title>The Global Catalogue of Microorganisms (GCM) 10K type strain sequencing project: providing services to taxonomists for standard genome sequencing and annotation.</title>
        <authorList>
            <consortium name="The Broad Institute Genomics Platform"/>
            <consortium name="The Broad Institute Genome Sequencing Center for Infectious Disease"/>
            <person name="Wu L."/>
            <person name="Ma J."/>
        </authorList>
    </citation>
    <scope>NUCLEOTIDE SEQUENCE [LARGE SCALE GENOMIC DNA]</scope>
    <source>
        <strain evidence="4">KCTC 42087</strain>
    </source>
</reference>
<dbReference type="SUPFAM" id="SSF55874">
    <property type="entry name" value="ATPase domain of HSP90 chaperone/DNA topoisomerase II/histidine kinase"/>
    <property type="match status" value="1"/>
</dbReference>
<protein>
    <submittedName>
        <fullName evidence="3">ATP-binding protein</fullName>
    </submittedName>
</protein>
<evidence type="ECO:0000313" key="3">
    <source>
        <dbReference type="EMBL" id="MFC5750568.1"/>
    </source>
</evidence>
<keyword evidence="1" id="KW-0723">Serine/threonine-protein kinase</keyword>
<keyword evidence="1" id="KW-0418">Kinase</keyword>
<evidence type="ECO:0000256" key="1">
    <source>
        <dbReference type="ARBA" id="ARBA00022527"/>
    </source>
</evidence>
<accession>A0ABW1A7F1</accession>
<dbReference type="Proteomes" id="UP001596074">
    <property type="component" value="Unassembled WGS sequence"/>
</dbReference>
<dbReference type="Pfam" id="PF13581">
    <property type="entry name" value="HATPase_c_2"/>
    <property type="match status" value="1"/>
</dbReference>
<dbReference type="PANTHER" id="PTHR35526:SF3">
    <property type="entry name" value="ANTI-SIGMA-F FACTOR RSBW"/>
    <property type="match status" value="1"/>
</dbReference>
<dbReference type="GO" id="GO:0005524">
    <property type="term" value="F:ATP binding"/>
    <property type="evidence" value="ECO:0007669"/>
    <property type="project" value="UniProtKB-KW"/>
</dbReference>
<dbReference type="InterPro" id="IPR036890">
    <property type="entry name" value="HATPase_C_sf"/>
</dbReference>
<feature type="domain" description="Histidine kinase/HSP90-like ATPase" evidence="2">
    <location>
        <begin position="48"/>
        <end position="161"/>
    </location>
</feature>
<keyword evidence="4" id="KW-1185">Reference proteome</keyword>
<dbReference type="CDD" id="cd16936">
    <property type="entry name" value="HATPase_RsbW-like"/>
    <property type="match status" value="1"/>
</dbReference>
<gene>
    <name evidence="3" type="ORF">ACFPZN_33505</name>
</gene>
<keyword evidence="1" id="KW-0808">Transferase</keyword>
<keyword evidence="3" id="KW-0067">ATP-binding</keyword>
<dbReference type="PANTHER" id="PTHR35526">
    <property type="entry name" value="ANTI-SIGMA-F FACTOR RSBW-RELATED"/>
    <property type="match status" value="1"/>
</dbReference>
<dbReference type="Gene3D" id="3.30.565.10">
    <property type="entry name" value="Histidine kinase-like ATPase, C-terminal domain"/>
    <property type="match status" value="1"/>
</dbReference>
<proteinExistence type="predicted"/>
<evidence type="ECO:0000259" key="2">
    <source>
        <dbReference type="Pfam" id="PF13581"/>
    </source>
</evidence>
<organism evidence="3 4">
    <name type="scientific">Actinomadura rugatobispora</name>
    <dbReference type="NCBI Taxonomy" id="1994"/>
    <lineage>
        <taxon>Bacteria</taxon>
        <taxon>Bacillati</taxon>
        <taxon>Actinomycetota</taxon>
        <taxon>Actinomycetes</taxon>
        <taxon>Streptosporangiales</taxon>
        <taxon>Thermomonosporaceae</taxon>
        <taxon>Actinomadura</taxon>
    </lineage>
</organism>
<dbReference type="RefSeq" id="WP_378286319.1">
    <property type="nucleotide sequence ID" value="NZ_JBHSON010000055.1"/>
</dbReference>
<evidence type="ECO:0000313" key="4">
    <source>
        <dbReference type="Proteomes" id="UP001596074"/>
    </source>
</evidence>
<dbReference type="EMBL" id="JBHSON010000055">
    <property type="protein sequence ID" value="MFC5750568.1"/>
    <property type="molecule type" value="Genomic_DNA"/>
</dbReference>
<sequence length="200" mass="20845">MDALDAWAGSPAFISDPFSEPSLELGTPAGWAPGALAAEGLLGEIDLAATPAAVRLARSYVRELAGEFFGAGAAVLEDLELLTSETVTNAVVHAAPLIDGMIMLAVLHVDRHVRVEITDGGPMPGGPGPADDPLAARGRGLRLVQALAVEHGRHHNTDGTATFWFEVAVDAHPGEELPGDAPDASPLEEPERWLGGWVMP</sequence>
<keyword evidence="3" id="KW-0547">Nucleotide-binding</keyword>
<name>A0ABW1A7F1_9ACTN</name>